<sequence>MFLDKKVSSPSWLIREGAWGCRVIPVPTLSGHRGPWGYTLSLGRYEALHLHFNGQDNEKKERSIIDRPASGPSKIRFGRPRLEAYRVLAAQMGQTPDSELCIQYIRKVSPRKNLTCQVVQRT</sequence>
<name>A0A5C6T7Y7_FUSOC</name>
<proteinExistence type="predicted"/>
<accession>A0A5C6T7Y7</accession>
<evidence type="ECO:0000313" key="2">
    <source>
        <dbReference type="Proteomes" id="UP000321331"/>
    </source>
</evidence>
<dbReference type="AlphaFoldDB" id="A0A5C6T7Y7"/>
<reference evidence="1 2" key="1">
    <citation type="submission" date="2019-07" db="EMBL/GenBank/DDBJ databases">
        <title>The First High-Quality Draft Genome Sequence of the Causal Agent of the Current Panama Disease Epidemic.</title>
        <authorList>
            <person name="Warmington R.J."/>
            <person name="Kay W."/>
            <person name="Jeffries A."/>
            <person name="Bebber D."/>
            <person name="Moore K."/>
            <person name="Studholme D.J."/>
        </authorList>
    </citation>
    <scope>NUCLEOTIDE SEQUENCE [LARGE SCALE GENOMIC DNA]</scope>
    <source>
        <strain evidence="1 2">TR4</strain>
    </source>
</reference>
<gene>
    <name evidence="1" type="ORF">FocTR4_00002977</name>
</gene>
<dbReference type="Proteomes" id="UP000321331">
    <property type="component" value="Unassembled WGS sequence"/>
</dbReference>
<organism evidence="1 2">
    <name type="scientific">Fusarium oxysporum f. sp. cubense</name>
    <dbReference type="NCBI Taxonomy" id="61366"/>
    <lineage>
        <taxon>Eukaryota</taxon>
        <taxon>Fungi</taxon>
        <taxon>Dikarya</taxon>
        <taxon>Ascomycota</taxon>
        <taxon>Pezizomycotina</taxon>
        <taxon>Sordariomycetes</taxon>
        <taxon>Hypocreomycetidae</taxon>
        <taxon>Hypocreales</taxon>
        <taxon>Nectriaceae</taxon>
        <taxon>Fusarium</taxon>
        <taxon>Fusarium oxysporum species complex</taxon>
    </lineage>
</organism>
<evidence type="ECO:0000313" key="1">
    <source>
        <dbReference type="EMBL" id="TXC07033.1"/>
    </source>
</evidence>
<protein>
    <submittedName>
        <fullName evidence="1">Uncharacterized protein</fullName>
    </submittedName>
</protein>
<comment type="caution">
    <text evidence="1">The sequence shown here is derived from an EMBL/GenBank/DDBJ whole genome shotgun (WGS) entry which is preliminary data.</text>
</comment>
<dbReference type="EMBL" id="VMNF01000005">
    <property type="protein sequence ID" value="TXC07033.1"/>
    <property type="molecule type" value="Genomic_DNA"/>
</dbReference>